<keyword evidence="2" id="KW-0963">Cytoplasm</keyword>
<comment type="caution">
    <text evidence="11">The sequence shown here is derived from an EMBL/GenBank/DDBJ whole genome shotgun (WGS) entry which is preliminary data.</text>
</comment>
<evidence type="ECO:0000256" key="1">
    <source>
        <dbReference type="ARBA" id="ARBA00004496"/>
    </source>
</evidence>
<evidence type="ECO:0000256" key="5">
    <source>
        <dbReference type="ARBA" id="ARBA00023015"/>
    </source>
</evidence>
<sequence>MYNVLLAEDEPPILFMIKALIEASHSSFQVNNWAFNGKEAWAIVQRQKPDVLVTDIKMPFIDGLELMAKVKDMDPRIPCIVLTGFHDFEFVRDALRLHAFDYLLKPVKEEQLKQVLDKLFKQLAENSADNETGIIRHCIYYGKDVGEEMKARIATLPYAKYDLLLVRAGAASKLVYDTLNPGRRPIRLVQMDLIELITPSGIAVWVLDGLQLNEKIIVMASNFAGEIVHPDAFAEELLRRLQERSAIPFHVFVGDSVERPELLRDAADQLRRVVTLQTRLHRSGVYPTTRLQQDAGNAMDEDIINRCKLIVQEEKFDVFMKALELWSKEWLNRDYTQELLEMILQTMISKYEQIWYTTRIEFDANEVVASCTCLPQVVEEFGNYMKPFFERRVRSQQAASAKDLVHTIEHYLNTHYMEPISNEMYHSLFGYNKNYISNVFSEIMGIPPSKYLMKVRILKAKSLIVEQPHLPLKTVAELVGYDDPLYFSRVFKNEIGFSPKEYREMISRGEELER</sequence>
<keyword evidence="7" id="KW-0804">Transcription</keyword>
<dbReference type="InterPro" id="IPR018060">
    <property type="entry name" value="HTH_AraC"/>
</dbReference>
<keyword evidence="4" id="KW-0902">Two-component regulatory system</keyword>
<dbReference type="RefSeq" id="WP_126144279.1">
    <property type="nucleotide sequence ID" value="NZ_RXHU01000093.1"/>
</dbReference>
<dbReference type="PROSITE" id="PS01124">
    <property type="entry name" value="HTH_ARAC_FAMILY_2"/>
    <property type="match status" value="1"/>
</dbReference>
<dbReference type="InterPro" id="IPR051552">
    <property type="entry name" value="HptR"/>
</dbReference>
<dbReference type="PROSITE" id="PS00041">
    <property type="entry name" value="HTH_ARAC_FAMILY_1"/>
    <property type="match status" value="1"/>
</dbReference>
<gene>
    <name evidence="11" type="ORF">EJQ19_26715</name>
</gene>
<proteinExistence type="predicted"/>
<reference evidence="11 12" key="1">
    <citation type="submission" date="2018-12" db="EMBL/GenBank/DDBJ databases">
        <title>Bacillus ochoae sp. nov., Paenibacillus whitsoniae sp. nov., Paenibacillus spiritus sp. nov. Isolated from the Mars Exploration Rover during spacecraft assembly.</title>
        <authorList>
            <person name="Seuylemezian A."/>
            <person name="Vaishampayan P."/>
        </authorList>
    </citation>
    <scope>NUCLEOTIDE SEQUENCE [LARGE SCALE GENOMIC DNA]</scope>
    <source>
        <strain evidence="11 12">MER 54</strain>
    </source>
</reference>
<dbReference type="Pfam" id="PF12833">
    <property type="entry name" value="HTH_18"/>
    <property type="match status" value="1"/>
</dbReference>
<dbReference type="PANTHER" id="PTHR42713">
    <property type="entry name" value="HISTIDINE KINASE-RELATED"/>
    <property type="match status" value="1"/>
</dbReference>
<dbReference type="SMART" id="SM00448">
    <property type="entry name" value="REC"/>
    <property type="match status" value="1"/>
</dbReference>
<evidence type="ECO:0000313" key="11">
    <source>
        <dbReference type="EMBL" id="RTE04306.1"/>
    </source>
</evidence>
<dbReference type="Pfam" id="PF00072">
    <property type="entry name" value="Response_reg"/>
    <property type="match status" value="1"/>
</dbReference>
<dbReference type="OrthoDB" id="2676256at2"/>
<dbReference type="CDD" id="cd17536">
    <property type="entry name" value="REC_YesN-like"/>
    <property type="match status" value="1"/>
</dbReference>
<organism evidence="11 12">
    <name type="scientific">Paenibacillus whitsoniae</name>
    <dbReference type="NCBI Taxonomy" id="2496558"/>
    <lineage>
        <taxon>Bacteria</taxon>
        <taxon>Bacillati</taxon>
        <taxon>Bacillota</taxon>
        <taxon>Bacilli</taxon>
        <taxon>Bacillales</taxon>
        <taxon>Paenibacillaceae</taxon>
        <taxon>Paenibacillus</taxon>
    </lineage>
</organism>
<dbReference type="PRINTS" id="PR00032">
    <property type="entry name" value="HTHARAC"/>
</dbReference>
<evidence type="ECO:0000256" key="3">
    <source>
        <dbReference type="ARBA" id="ARBA00022553"/>
    </source>
</evidence>
<keyword evidence="5" id="KW-0805">Transcription regulation</keyword>
<evidence type="ECO:0000256" key="2">
    <source>
        <dbReference type="ARBA" id="ARBA00022490"/>
    </source>
</evidence>
<dbReference type="InterPro" id="IPR018062">
    <property type="entry name" value="HTH_AraC-typ_CS"/>
</dbReference>
<protein>
    <submittedName>
        <fullName evidence="11">Response regulator</fullName>
    </submittedName>
</protein>
<dbReference type="GO" id="GO:0005737">
    <property type="term" value="C:cytoplasm"/>
    <property type="evidence" value="ECO:0007669"/>
    <property type="project" value="UniProtKB-SubCell"/>
</dbReference>
<dbReference type="PROSITE" id="PS50110">
    <property type="entry name" value="RESPONSE_REGULATORY"/>
    <property type="match status" value="1"/>
</dbReference>
<evidence type="ECO:0000313" key="12">
    <source>
        <dbReference type="Proteomes" id="UP000276128"/>
    </source>
</evidence>
<dbReference type="GO" id="GO:0000160">
    <property type="term" value="P:phosphorelay signal transduction system"/>
    <property type="evidence" value="ECO:0007669"/>
    <property type="project" value="UniProtKB-KW"/>
</dbReference>
<dbReference type="SUPFAM" id="SSF52172">
    <property type="entry name" value="CheY-like"/>
    <property type="match status" value="1"/>
</dbReference>
<keyword evidence="6" id="KW-0238">DNA-binding</keyword>
<evidence type="ECO:0000256" key="8">
    <source>
        <dbReference type="PROSITE-ProRule" id="PRU00169"/>
    </source>
</evidence>
<evidence type="ECO:0000256" key="6">
    <source>
        <dbReference type="ARBA" id="ARBA00023125"/>
    </source>
</evidence>
<dbReference type="PANTHER" id="PTHR42713:SF3">
    <property type="entry name" value="TRANSCRIPTIONAL REGULATORY PROTEIN HPTR"/>
    <property type="match status" value="1"/>
</dbReference>
<dbReference type="SMART" id="SM00342">
    <property type="entry name" value="HTH_ARAC"/>
    <property type="match status" value="1"/>
</dbReference>
<feature type="domain" description="HTH araC/xylS-type" evidence="9">
    <location>
        <begin position="406"/>
        <end position="505"/>
    </location>
</feature>
<dbReference type="SUPFAM" id="SSF46689">
    <property type="entry name" value="Homeodomain-like"/>
    <property type="match status" value="1"/>
</dbReference>
<dbReference type="AlphaFoldDB" id="A0A430J6F0"/>
<dbReference type="GO" id="GO:0043565">
    <property type="term" value="F:sequence-specific DNA binding"/>
    <property type="evidence" value="ECO:0007669"/>
    <property type="project" value="InterPro"/>
</dbReference>
<evidence type="ECO:0000256" key="4">
    <source>
        <dbReference type="ARBA" id="ARBA00023012"/>
    </source>
</evidence>
<keyword evidence="12" id="KW-1185">Reference proteome</keyword>
<dbReference type="Gene3D" id="3.40.50.2300">
    <property type="match status" value="1"/>
</dbReference>
<dbReference type="InterPro" id="IPR009057">
    <property type="entry name" value="Homeodomain-like_sf"/>
</dbReference>
<dbReference type="GO" id="GO:0003700">
    <property type="term" value="F:DNA-binding transcription factor activity"/>
    <property type="evidence" value="ECO:0007669"/>
    <property type="project" value="InterPro"/>
</dbReference>
<dbReference type="InterPro" id="IPR001789">
    <property type="entry name" value="Sig_transdc_resp-reg_receiver"/>
</dbReference>
<comment type="subcellular location">
    <subcellularLocation>
        <location evidence="1">Cytoplasm</location>
    </subcellularLocation>
</comment>
<dbReference type="InterPro" id="IPR011006">
    <property type="entry name" value="CheY-like_superfamily"/>
</dbReference>
<evidence type="ECO:0000259" key="10">
    <source>
        <dbReference type="PROSITE" id="PS50110"/>
    </source>
</evidence>
<dbReference type="Gene3D" id="1.10.10.60">
    <property type="entry name" value="Homeodomain-like"/>
    <property type="match status" value="2"/>
</dbReference>
<feature type="domain" description="Response regulatory" evidence="10">
    <location>
        <begin position="3"/>
        <end position="120"/>
    </location>
</feature>
<dbReference type="InterPro" id="IPR020449">
    <property type="entry name" value="Tscrpt_reg_AraC-type_HTH"/>
</dbReference>
<dbReference type="Proteomes" id="UP000276128">
    <property type="component" value="Unassembled WGS sequence"/>
</dbReference>
<evidence type="ECO:0000256" key="7">
    <source>
        <dbReference type="ARBA" id="ARBA00023163"/>
    </source>
</evidence>
<accession>A0A430J6F0</accession>
<name>A0A430J6F0_9BACL</name>
<keyword evidence="3 8" id="KW-0597">Phosphoprotein</keyword>
<evidence type="ECO:0000259" key="9">
    <source>
        <dbReference type="PROSITE" id="PS01124"/>
    </source>
</evidence>
<dbReference type="EMBL" id="RXHU01000093">
    <property type="protein sequence ID" value="RTE04306.1"/>
    <property type="molecule type" value="Genomic_DNA"/>
</dbReference>
<feature type="modified residue" description="4-aspartylphosphate" evidence="8">
    <location>
        <position position="55"/>
    </location>
</feature>